<gene>
    <name evidence="4" type="primary">dprA</name>
    <name evidence="4" type="ORF">Ttaiw_00996</name>
</gene>
<evidence type="ECO:0000259" key="2">
    <source>
        <dbReference type="Pfam" id="PF02481"/>
    </source>
</evidence>
<organism evidence="4 5">
    <name type="scientific">Tepidimonas taiwanensis</name>
    <dbReference type="NCBI Taxonomy" id="307486"/>
    <lineage>
        <taxon>Bacteria</taxon>
        <taxon>Pseudomonadati</taxon>
        <taxon>Pseudomonadota</taxon>
        <taxon>Betaproteobacteria</taxon>
        <taxon>Burkholderiales</taxon>
        <taxon>Tepidimonas</taxon>
    </lineage>
</organism>
<dbReference type="Pfam" id="PF02481">
    <property type="entry name" value="DNA_processg_A"/>
    <property type="match status" value="1"/>
</dbReference>
<accession>A0A554XA02</accession>
<dbReference type="PANTHER" id="PTHR43022:SF1">
    <property type="entry name" value="PROTEIN SMF"/>
    <property type="match status" value="1"/>
</dbReference>
<dbReference type="EMBL" id="VJOM01000008">
    <property type="protein sequence ID" value="TSE32674.1"/>
    <property type="molecule type" value="Genomic_DNA"/>
</dbReference>
<feature type="domain" description="DprA winged helix" evidence="3">
    <location>
        <begin position="307"/>
        <end position="366"/>
    </location>
</feature>
<dbReference type="InterPro" id="IPR041614">
    <property type="entry name" value="DprA_WH"/>
</dbReference>
<keyword evidence="5" id="KW-1185">Reference proteome</keyword>
<evidence type="ECO:0000256" key="1">
    <source>
        <dbReference type="ARBA" id="ARBA00006525"/>
    </source>
</evidence>
<dbReference type="Gene3D" id="3.40.50.450">
    <property type="match status" value="1"/>
</dbReference>
<feature type="domain" description="Smf/DprA SLOG" evidence="2">
    <location>
        <begin position="81"/>
        <end position="290"/>
    </location>
</feature>
<protein>
    <submittedName>
        <fullName evidence="4">DNA processing protein DprA</fullName>
    </submittedName>
</protein>
<dbReference type="NCBIfam" id="TIGR00732">
    <property type="entry name" value="dprA"/>
    <property type="match status" value="1"/>
</dbReference>
<dbReference type="GO" id="GO:0009294">
    <property type="term" value="P:DNA-mediated transformation"/>
    <property type="evidence" value="ECO:0007669"/>
    <property type="project" value="InterPro"/>
</dbReference>
<dbReference type="InterPro" id="IPR003488">
    <property type="entry name" value="DprA"/>
</dbReference>
<dbReference type="STRING" id="307486.GCA_000807215_01116"/>
<dbReference type="InterPro" id="IPR036388">
    <property type="entry name" value="WH-like_DNA-bd_sf"/>
</dbReference>
<comment type="similarity">
    <text evidence="1">Belongs to the DprA/Smf family.</text>
</comment>
<evidence type="ECO:0000313" key="4">
    <source>
        <dbReference type="EMBL" id="TSE32674.1"/>
    </source>
</evidence>
<dbReference type="Gene3D" id="1.10.10.10">
    <property type="entry name" value="Winged helix-like DNA-binding domain superfamily/Winged helix DNA-binding domain"/>
    <property type="match status" value="1"/>
</dbReference>
<reference evidence="4 5" key="1">
    <citation type="submission" date="2019-07" db="EMBL/GenBank/DDBJ databases">
        <title>Tepidimonas taiwanensis I1-1 draft genome.</title>
        <authorList>
            <person name="Da Costa M.S."/>
            <person name="Froufe H.J.C."/>
            <person name="Egas C."/>
            <person name="Albuquerque L."/>
        </authorList>
    </citation>
    <scope>NUCLEOTIDE SEQUENCE [LARGE SCALE GENOMIC DNA]</scope>
    <source>
        <strain evidence="4 5">I1-1</strain>
    </source>
</reference>
<comment type="caution">
    <text evidence="4">The sequence shown here is derived from an EMBL/GenBank/DDBJ whole genome shotgun (WGS) entry which is preliminary data.</text>
</comment>
<dbReference type="InterPro" id="IPR057666">
    <property type="entry name" value="DrpA_SLOG"/>
</dbReference>
<dbReference type="AlphaFoldDB" id="A0A554XA02"/>
<evidence type="ECO:0000259" key="3">
    <source>
        <dbReference type="Pfam" id="PF17782"/>
    </source>
</evidence>
<dbReference type="SUPFAM" id="SSF102405">
    <property type="entry name" value="MCP/YpsA-like"/>
    <property type="match status" value="1"/>
</dbReference>
<dbReference type="SUPFAM" id="SSF47781">
    <property type="entry name" value="RuvA domain 2-like"/>
    <property type="match status" value="1"/>
</dbReference>
<dbReference type="PANTHER" id="PTHR43022">
    <property type="entry name" value="PROTEIN SMF"/>
    <property type="match status" value="1"/>
</dbReference>
<dbReference type="InterPro" id="IPR010994">
    <property type="entry name" value="RuvA_2-like"/>
</dbReference>
<sequence>MAPDDWEGWLRLMATDGVGAATARRLLAAFGPPDAIFAQSLRALADAVGEGIARRLHGTPADWDALRARTRDWLCAPDCHLIALGDAAYPAALLATPDPPVLLHARGDPTALNAPRTLAIVGSRNPTAQGAENARAFAQALAAEGVCIASGLAAGIDAAAHEGALAAGGLTVAVVGTGLDRVYPARHRTLAQRIAASGCLLSEYLLGTPPLAPHFPRRNRLIAGLAQGTLVVEASLGSGSLITAELATQMGREVFAIPGSIHSPQSRGCHALIRQGAKLVETVAHIHEELTGLWGAHASATRPAADPAATGAADPADDGDAVLAALGYEPTAFDVLQARCGWDTAALQAHLLMLELDGRVQRLPGGLLQRVVRA</sequence>
<dbReference type="RefSeq" id="WP_043700301.1">
    <property type="nucleotide sequence ID" value="NZ_CP083911.1"/>
</dbReference>
<dbReference type="Pfam" id="PF17782">
    <property type="entry name" value="WHD_DprA"/>
    <property type="match status" value="1"/>
</dbReference>
<dbReference type="Proteomes" id="UP000317763">
    <property type="component" value="Unassembled WGS sequence"/>
</dbReference>
<dbReference type="OrthoDB" id="9785707at2"/>
<proteinExistence type="inferred from homology"/>
<name>A0A554XA02_9BURK</name>
<evidence type="ECO:0000313" key="5">
    <source>
        <dbReference type="Proteomes" id="UP000317763"/>
    </source>
</evidence>